<keyword evidence="2" id="KW-1185">Reference proteome</keyword>
<organism evidence="1 2">
    <name type="scientific">Lentinus brumalis</name>
    <dbReference type="NCBI Taxonomy" id="2498619"/>
    <lineage>
        <taxon>Eukaryota</taxon>
        <taxon>Fungi</taxon>
        <taxon>Dikarya</taxon>
        <taxon>Basidiomycota</taxon>
        <taxon>Agaricomycotina</taxon>
        <taxon>Agaricomycetes</taxon>
        <taxon>Polyporales</taxon>
        <taxon>Polyporaceae</taxon>
        <taxon>Lentinus</taxon>
    </lineage>
</organism>
<dbReference type="Proteomes" id="UP000256964">
    <property type="component" value="Unassembled WGS sequence"/>
</dbReference>
<evidence type="ECO:0000313" key="1">
    <source>
        <dbReference type="EMBL" id="RDX43540.1"/>
    </source>
</evidence>
<accession>A0A371CTD3</accession>
<proteinExistence type="predicted"/>
<dbReference type="AlphaFoldDB" id="A0A371CTD3"/>
<reference evidence="1 2" key="1">
    <citation type="journal article" date="2018" name="Biotechnol. Biofuels">
        <title>Integrative visual omics of the white-rot fungus Polyporus brumalis exposes the biotechnological potential of its oxidative enzymes for delignifying raw plant biomass.</title>
        <authorList>
            <person name="Miyauchi S."/>
            <person name="Rancon A."/>
            <person name="Drula E."/>
            <person name="Hage H."/>
            <person name="Chaduli D."/>
            <person name="Favel A."/>
            <person name="Grisel S."/>
            <person name="Henrissat B."/>
            <person name="Herpoel-Gimbert I."/>
            <person name="Ruiz-Duenas F.J."/>
            <person name="Chevret D."/>
            <person name="Hainaut M."/>
            <person name="Lin J."/>
            <person name="Wang M."/>
            <person name="Pangilinan J."/>
            <person name="Lipzen A."/>
            <person name="Lesage-Meessen L."/>
            <person name="Navarro D."/>
            <person name="Riley R."/>
            <person name="Grigoriev I.V."/>
            <person name="Zhou S."/>
            <person name="Raouche S."/>
            <person name="Rosso M.N."/>
        </authorList>
    </citation>
    <scope>NUCLEOTIDE SEQUENCE [LARGE SCALE GENOMIC DNA]</scope>
    <source>
        <strain evidence="1 2">BRFM 1820</strain>
    </source>
</reference>
<protein>
    <submittedName>
        <fullName evidence="1">Uncharacterized protein</fullName>
    </submittedName>
</protein>
<evidence type="ECO:0000313" key="2">
    <source>
        <dbReference type="Proteomes" id="UP000256964"/>
    </source>
</evidence>
<name>A0A371CTD3_9APHY</name>
<gene>
    <name evidence="1" type="ORF">OH76DRAFT_1197696</name>
</gene>
<dbReference type="EMBL" id="KZ857463">
    <property type="protein sequence ID" value="RDX43540.1"/>
    <property type="molecule type" value="Genomic_DNA"/>
</dbReference>
<sequence>MTLYIVAPVCARRCFRLTEQLCSCLTRPRLRSPPLSRAVLVPEEASFRVLPYMNLFRRYTLAASNTRAPLEHDTVLHADIPGSRRPLGSPRRVVVLIQTHRQAPLRALLICHGSRNHLRRETHPVRTTPLLHTASHRLELPRRRPPHLCHRIPPRARPEPRALFRRGAHPQVPHRCPPILVHAGEALHRRHHGHPPRPGGYRSVHAGPRHRELGHGSGPVRLHGICSRGLQACSIGE</sequence>